<dbReference type="Pfam" id="PF12887">
    <property type="entry name" value="SICA_alpha"/>
    <property type="match status" value="1"/>
</dbReference>
<feature type="domain" description="Schizont-infected cell agglutination extracellular beta" evidence="2">
    <location>
        <begin position="702"/>
        <end position="872"/>
    </location>
</feature>
<proteinExistence type="predicted"/>
<dbReference type="Proteomes" id="UP000182128">
    <property type="component" value="Unassembled WGS sequence"/>
</dbReference>
<dbReference type="Proteomes" id="UP000182142">
    <property type="component" value="Unassembled WGS sequence"/>
</dbReference>
<feature type="domain" description="Schizont-infected cell agglutination C-terminal" evidence="3">
    <location>
        <begin position="1880"/>
        <end position="2017"/>
    </location>
</feature>
<feature type="compositionally biased region" description="Basic and acidic residues" evidence="1">
    <location>
        <begin position="15"/>
        <end position="29"/>
    </location>
</feature>
<feature type="domain" description="Schizont-infected cell agglutination extracellular alpha" evidence="4">
    <location>
        <begin position="19"/>
        <end position="196"/>
    </location>
</feature>
<dbReference type="Pfam" id="PF12879">
    <property type="entry name" value="SICA_C"/>
    <property type="match status" value="1"/>
</dbReference>
<evidence type="ECO:0000313" key="8">
    <source>
        <dbReference type="Proteomes" id="UP000182142"/>
    </source>
</evidence>
<evidence type="ECO:0000256" key="1">
    <source>
        <dbReference type="SAM" id="MobiDB-lite"/>
    </source>
</evidence>
<feature type="compositionally biased region" description="Polar residues" evidence="1">
    <location>
        <begin position="30"/>
        <end position="39"/>
    </location>
</feature>
<feature type="domain" description="Schizont-infected cell agglutination extracellular beta" evidence="2">
    <location>
        <begin position="1625"/>
        <end position="1819"/>
    </location>
</feature>
<feature type="domain" description="Schizont-infected cell agglutination extracellular beta" evidence="2">
    <location>
        <begin position="914"/>
        <end position="1100"/>
    </location>
</feature>
<protein>
    <submittedName>
        <fullName evidence="6">SICAvar, type I</fullName>
    </submittedName>
</protein>
<feature type="domain" description="Schizont-infected cell agglutination extracellular beta" evidence="2">
    <location>
        <begin position="1399"/>
        <end position="1587"/>
    </location>
</feature>
<evidence type="ECO:0000313" key="7">
    <source>
        <dbReference type="Proteomes" id="UP000182128"/>
    </source>
</evidence>
<organism evidence="6 8">
    <name type="scientific">Plasmodium knowlesi (strain H)</name>
    <dbReference type="NCBI Taxonomy" id="5851"/>
    <lineage>
        <taxon>Eukaryota</taxon>
        <taxon>Sar</taxon>
        <taxon>Alveolata</taxon>
        <taxon>Apicomplexa</taxon>
        <taxon>Aconoidasida</taxon>
        <taxon>Haemosporida</taxon>
        <taxon>Plasmodiidae</taxon>
        <taxon>Plasmodium</taxon>
        <taxon>Plasmodium (Plasmodium)</taxon>
    </lineage>
</organism>
<evidence type="ECO:0000259" key="2">
    <source>
        <dbReference type="Pfam" id="PF12878"/>
    </source>
</evidence>
<feature type="compositionally biased region" description="Basic and acidic residues" evidence="1">
    <location>
        <begin position="976"/>
        <end position="985"/>
    </location>
</feature>
<gene>
    <name evidence="5" type="ORF">PKNA1_C2_1120400</name>
    <name evidence="6" type="ORF">PKNA1_H1_1120400</name>
</gene>
<dbReference type="InterPro" id="IPR024285">
    <property type="entry name" value="SICA_extracell_b"/>
</dbReference>
<feature type="domain" description="Schizont-infected cell agglutination extracellular beta" evidence="2">
    <location>
        <begin position="279"/>
        <end position="443"/>
    </location>
</feature>
<feature type="region of interest" description="Disordered" evidence="1">
    <location>
        <begin position="1"/>
        <end position="43"/>
    </location>
</feature>
<dbReference type="EMBL" id="CWHR02000011">
    <property type="protein sequence ID" value="SBO27544.1"/>
    <property type="molecule type" value="Genomic_DNA"/>
</dbReference>
<feature type="domain" description="Schizont-infected cell agglutination extracellular beta" evidence="2">
    <location>
        <begin position="1140"/>
        <end position="1345"/>
    </location>
</feature>
<sequence>MAAAAAAAAGASTEEEGKKLRKAWQDHLRTSSPNAQPVQSGAIPTEVESKVKAMFDELEPYLRWDQAKGSVLNACSGLNHKNNTTEGHMKKICRVPVMIVNWMAGLDPQGNTKSGGTSSDEWEQYLRCIVGHSIILRIVQNKCRAQQLLKIISDNMKEGGSAHTASGGQNVGPICDWVTLDDMDEMEQLIGPQIQQFFDKAKEGRGREGGIDGFNNIIWWFKCEGNEKQQEEQEQKGNPLNSNRIMDLLGDGMSVKLRTVIDPIEKAKECIERNKEDEKLCSRLDCMKQLWNSKGGQTSDAESLWKEVRTQVTNLVTDVYANGVTDADADNLCKDVKCPNVGEQDCVSKETCRIMVKALKEVHKNGKGGQGNYQIFHPTMRCVALNAFAQKLKEHAQGKGYACAVERGIEEAFKVGDEQRGRWCGDRSKGDGSCQPCGKQHQVCTGSMNIGNTSLVKEVRKELDTTNKDNIQKTLSSIKEKVTLCDRMNCIIKQWIDNNTAAATTPGAAAPGVSTTTTEQFWGKDGDVKKLWDELAQKMKATNGTGNGDCDKVQFATDADKAACNYLHAGFTKLKDISESINSKSTEYRTLSKDPSFVQTMGCFLLHSYAKYMQKNATCLIDAGIKEAFKAWEPKKNSTCNGSTEPCVPCQWKEKDHESCTIKTNGSTDPNYKVEDKLEKIVKDDNGSNISTMLSNINKRDNLCEHMKCIATHLNSSTGQGQTNNAQNFWTKDGEVEQLWNQLSGAMTQTSGATISGQCDQMDGGSRPATEPEKKACQYLTLGFNKLKTISVPSAKNGKNILDKDASLKKAMGCFLLKEYAKKMQGKSKCVIDSGLKKAFGTAGKDLNGQCTNGSSCIECKWENSDYDQCQINTTDITDGKTTPTKVTDKLKTVKSKMENEVSTTMNDINTTESLCAKLKCAAPKWFQRNKETTQNGTTNKTWIDFWNEKGEVANLWTELSQAMTKDGGNGTKGNGCDKMDSEERDATGPEKKACNYLHAGLKTLYNGSTTAATTTPSTTSSSGTISLKDNPLLRQTVGCLLLHAYAKKMKETSTCVIDSGIAKAFKAWNEDNKSTCKDNGTKPCVPCEWNEDILESCHIHTTDATRTNQTAVKSKLTQVQGNIDRISNINLKDINKMSTLCDYIRCVGPKWFKNKAKTTNGNIIATKDWCNFWEEEGVRTTLQDMFQKIVLDVSNTSGANTNNATCRIFGDNNPDSVERKACNHIAAGLKYIKNIPSNVSGSGSVGAAAAAPAPAAPAPAANQNGHQHDDNFFKQSMMCAALNLYATKIKKASEEKCPIDEKKIEAMFETWNRINNSSCNAVRSASKNNCFLCSRQKEEFNNCKLSVSKTLINTTSTQTNGDCETNATKVKTKMEGLLNDSKTTKMKETLSTITNMDSFCSKMQCAAKQYHKNKHNGAQPKTTLSWDDISTVVNEELQKLLKKITDDKNWKKKEFEQYCTDNIGSSWSEDTGGERTAKQKACKLFALGLKHISDIKNKKNNNQDHEIPLKQTMMCAALNLYADQLINKSNDQCPLDKQKMTEVIDATFLKSDAIMKNGTPSCSAGNGINSCSVCTRQKSTFDSCKIGQDNVKDSMNTLLQNNDKTNTNTSKMEQTLDKINSKDTFCTQVQCAIKQHYNNKDKNKSGQAGGMTTPNWRDINEDAKGVLTTLLEQMTKGQTESDVDKYCKNDEEWSKLGHKEKHTNKAACLLFAAGLKHIYVRGKVPAKGQVNGSVKGPSFEQTMGCLFLKEYAEQLKKMAEIQKKYKVHPDCSVDSGIEHAFGKSKDIMKSVLPECSKGPNSISCFECKFTDNYNDCPIGQDDIGNKAKYLFKGESEQNHMQQTLENTVCPILITDLLTPFLPLAPVSIGLSAMAYYLWKYFGPLDKGGPRFRRSPAEIPGSSVQEQLLDHVEEAGPHEYRLVKERKPRSAPTRTKRSGGVNRRTIIEIHFEVLDECQKGDTQLNQKDFLELLVQEFMGSELMEEEEQVPKEEVPMELVPIEEVPMERVPSLGSGFMV</sequence>
<dbReference type="InterPro" id="IPR024288">
    <property type="entry name" value="SICA_C"/>
</dbReference>
<evidence type="ECO:0000259" key="3">
    <source>
        <dbReference type="Pfam" id="PF12879"/>
    </source>
</evidence>
<name>A0A1A7VZJ6_PLAKH</name>
<accession>A0A1A7VZJ6</accession>
<feature type="domain" description="Schizont-infected cell agglutination extracellular beta" evidence="2">
    <location>
        <begin position="483"/>
        <end position="662"/>
    </location>
</feature>
<evidence type="ECO:0000313" key="6">
    <source>
        <dbReference type="EMBL" id="SBO27544.1"/>
    </source>
</evidence>
<feature type="compositionally biased region" description="Low complexity" evidence="1">
    <location>
        <begin position="1"/>
        <end position="11"/>
    </location>
</feature>
<evidence type="ECO:0000259" key="4">
    <source>
        <dbReference type="Pfam" id="PF12887"/>
    </source>
</evidence>
<feature type="region of interest" description="Disordered" evidence="1">
    <location>
        <begin position="965"/>
        <end position="985"/>
    </location>
</feature>
<dbReference type="EMBL" id="CWHQ02000012">
    <property type="protein sequence ID" value="SBO24876.1"/>
    <property type="molecule type" value="Genomic_DNA"/>
</dbReference>
<dbReference type="Pfam" id="PF12878">
    <property type="entry name" value="SICA_beta"/>
    <property type="match status" value="7"/>
</dbReference>
<evidence type="ECO:0000313" key="5">
    <source>
        <dbReference type="EMBL" id="SBO24876.1"/>
    </source>
</evidence>
<reference evidence="7 8" key="1">
    <citation type="submission" date="2016-05" db="EMBL/GenBank/DDBJ databases">
        <authorList>
            <person name="Sharaf H."/>
        </authorList>
    </citation>
    <scope>NUCLEOTIDE SEQUENCE [LARGE SCALE GENOMIC DNA]</scope>
    <source>
        <strain evidence="7 8">H</strain>
    </source>
</reference>
<dbReference type="InterPro" id="IPR024290">
    <property type="entry name" value="SICA_extracell_a"/>
</dbReference>
<reference evidence="6" key="2">
    <citation type="submission" date="2016-05" db="EMBL/GenBank/DDBJ databases">
        <authorList>
            <person name="Lavstsen T."/>
            <person name="Jespersen J.S."/>
        </authorList>
    </citation>
    <scope>NUCLEOTIDE SEQUENCE [LARGE SCALE GENOMIC DNA]</scope>
</reference>